<comment type="caution">
    <text evidence="4">The sequence shown here is derived from an EMBL/GenBank/DDBJ whole genome shotgun (WGS) entry which is preliminary data.</text>
</comment>
<dbReference type="Gene3D" id="6.10.250.2940">
    <property type="match status" value="1"/>
</dbReference>
<dbReference type="EC" id="2.7.7.6" evidence="1"/>
<dbReference type="GO" id="GO:0003899">
    <property type="term" value="F:DNA-directed RNA polymerase activity"/>
    <property type="evidence" value="ECO:0007669"/>
    <property type="project" value="UniProtKB-EC"/>
</dbReference>
<evidence type="ECO:0000313" key="4">
    <source>
        <dbReference type="EMBL" id="KVH99462.1"/>
    </source>
</evidence>
<evidence type="ECO:0000313" key="5">
    <source>
        <dbReference type="Proteomes" id="UP000243975"/>
    </source>
</evidence>
<dbReference type="Pfam" id="PF04998">
    <property type="entry name" value="RNA_pol_Rpb1_5"/>
    <property type="match status" value="1"/>
</dbReference>
<accession>A0A118JZC4</accession>
<gene>
    <name evidence="4" type="ORF">Ccrd_022304</name>
</gene>
<dbReference type="Gramene" id="KVH99462">
    <property type="protein sequence ID" value="KVH99462"/>
    <property type="gene ID" value="Ccrd_022304"/>
</dbReference>
<evidence type="ECO:0000259" key="3">
    <source>
        <dbReference type="Pfam" id="PF04998"/>
    </source>
</evidence>
<keyword evidence="5" id="KW-1185">Reference proteome</keyword>
<protein>
    <recommendedName>
        <fullName evidence="1">DNA-directed RNA polymerase</fullName>
        <ecNumber evidence="1">2.7.7.6</ecNumber>
    </recommendedName>
</protein>
<evidence type="ECO:0000256" key="2">
    <source>
        <dbReference type="ARBA" id="ARBA00022833"/>
    </source>
</evidence>
<dbReference type="SUPFAM" id="SSF64484">
    <property type="entry name" value="beta and beta-prime subunits of DNA dependent RNA-polymerase"/>
    <property type="match status" value="1"/>
</dbReference>
<feature type="domain" description="RNA polymerase Rpb1" evidence="3">
    <location>
        <begin position="1"/>
        <end position="36"/>
    </location>
</feature>
<dbReference type="EMBL" id="LEKV01003517">
    <property type="protein sequence ID" value="KVH99462.1"/>
    <property type="molecule type" value="Genomic_DNA"/>
</dbReference>
<dbReference type="GO" id="GO:0006351">
    <property type="term" value="P:DNA-templated transcription"/>
    <property type="evidence" value="ECO:0007669"/>
    <property type="project" value="InterPro"/>
</dbReference>
<dbReference type="AlphaFoldDB" id="A0A118JZC4"/>
<organism evidence="4 5">
    <name type="scientific">Cynara cardunculus var. scolymus</name>
    <name type="common">Globe artichoke</name>
    <name type="synonym">Cynara scolymus</name>
    <dbReference type="NCBI Taxonomy" id="59895"/>
    <lineage>
        <taxon>Eukaryota</taxon>
        <taxon>Viridiplantae</taxon>
        <taxon>Streptophyta</taxon>
        <taxon>Embryophyta</taxon>
        <taxon>Tracheophyta</taxon>
        <taxon>Spermatophyta</taxon>
        <taxon>Magnoliopsida</taxon>
        <taxon>eudicotyledons</taxon>
        <taxon>Gunneridae</taxon>
        <taxon>Pentapetalae</taxon>
        <taxon>asterids</taxon>
        <taxon>campanulids</taxon>
        <taxon>Asterales</taxon>
        <taxon>Asteraceae</taxon>
        <taxon>Carduoideae</taxon>
        <taxon>Cardueae</taxon>
        <taxon>Carduinae</taxon>
        <taxon>Cynara</taxon>
    </lineage>
</organism>
<dbReference type="GO" id="GO:0003677">
    <property type="term" value="F:DNA binding"/>
    <property type="evidence" value="ECO:0007669"/>
    <property type="project" value="InterPro"/>
</dbReference>
<sequence>MDTAIRTSDSGYLTRRLVEVVQHIVVRRTVCGTVRGFISYLEEPDFRLKREKKERIKVHSTAVRLGFRLVTYQSVSTTGSSLRDELAFFRIL</sequence>
<keyword evidence="2" id="KW-0862">Zinc</keyword>
<name>A0A118JZC4_CYNCS</name>
<proteinExistence type="predicted"/>
<dbReference type="InterPro" id="IPR007081">
    <property type="entry name" value="RNA_pol_Rpb1_5"/>
</dbReference>
<dbReference type="Proteomes" id="UP000243975">
    <property type="component" value="Unassembled WGS sequence"/>
</dbReference>
<evidence type="ECO:0000256" key="1">
    <source>
        <dbReference type="ARBA" id="ARBA00012418"/>
    </source>
</evidence>
<reference evidence="4 5" key="1">
    <citation type="journal article" date="2016" name="Sci. Rep.">
        <title>The genome sequence of the outbreeding globe artichoke constructed de novo incorporating a phase-aware low-pass sequencing strategy of F1 progeny.</title>
        <authorList>
            <person name="Scaglione D."/>
            <person name="Reyes-Chin-Wo S."/>
            <person name="Acquadro A."/>
            <person name="Froenicke L."/>
            <person name="Portis E."/>
            <person name="Beitel C."/>
            <person name="Tirone M."/>
            <person name="Mauro R."/>
            <person name="Lo Monaco A."/>
            <person name="Mauromicale G."/>
            <person name="Faccioli P."/>
            <person name="Cattivelli L."/>
            <person name="Rieseberg L."/>
            <person name="Michelmore R."/>
            <person name="Lanteri S."/>
        </authorList>
    </citation>
    <scope>NUCLEOTIDE SEQUENCE [LARGE SCALE GENOMIC DNA]</scope>
    <source>
        <strain evidence="4">2C</strain>
    </source>
</reference>